<dbReference type="PANTHER" id="PTHR36927">
    <property type="entry name" value="BLR4337 PROTEIN"/>
    <property type="match status" value="1"/>
</dbReference>
<evidence type="ECO:0000259" key="4">
    <source>
        <dbReference type="Pfam" id="PF01757"/>
    </source>
</evidence>
<keyword evidence="3" id="KW-1133">Transmembrane helix</keyword>
<keyword evidence="6" id="KW-1185">Reference proteome</keyword>
<proteinExistence type="inferred from homology"/>
<sequence>MVQRMVCLDRLKVFLTVLVVLHHSSIVYGGSGGWFYYEHQDDIAANALLSTFTGVNQTFFMGLFFFVSGYVTPASYDRRGAGRFLKARLYRFGVPLICYMLLIAPLLRYVSIGYEGSFGEYLRTEVLSNPLRGAIDFSIGPLWYLFALLLFFAGYIGFRKLAESRGVSKPPVALTFRVTVVYLAAVMVANFAIRLVFPVGTEVLNLQLGYFPAYIGLFMAGVAAYRGGWLQQLKETTAKKWKWANIVMIVLFPAGMAAGGALDGDVSAFMGGMSWQAVFYAIIDPLLGLGISYSLLVGFRDRRNGSATKMTHWLSANAFTAFIIHAPIVTYTAFALRDLSWHPLLKFGLVGCTSVVLSFAISSLIRESSRVFTKIPLGPRGKVRHSSN</sequence>
<dbReference type="AlphaFoldDB" id="A0A559JNM9"/>
<evidence type="ECO:0000256" key="2">
    <source>
        <dbReference type="ARBA" id="ARBA00007400"/>
    </source>
</evidence>
<evidence type="ECO:0000256" key="1">
    <source>
        <dbReference type="ARBA" id="ARBA00004370"/>
    </source>
</evidence>
<feature type="domain" description="Acyltransferase 3" evidence="4">
    <location>
        <begin position="7"/>
        <end position="362"/>
    </location>
</feature>
<feature type="transmembrane region" description="Helical" evidence="3">
    <location>
        <begin position="241"/>
        <end position="262"/>
    </location>
</feature>
<dbReference type="InterPro" id="IPR050623">
    <property type="entry name" value="Glucan_succinyl_AcylTrfase"/>
</dbReference>
<evidence type="ECO:0000313" key="5">
    <source>
        <dbReference type="EMBL" id="TVY01448.1"/>
    </source>
</evidence>
<dbReference type="OrthoDB" id="5446016at2"/>
<accession>A0A559JNM9</accession>
<feature type="transmembrane region" description="Helical" evidence="3">
    <location>
        <begin position="311"/>
        <end position="335"/>
    </location>
</feature>
<comment type="similarity">
    <text evidence="2">Belongs to the acyltransferase 3 family.</text>
</comment>
<feature type="transmembrane region" description="Helical" evidence="3">
    <location>
        <begin position="347"/>
        <end position="365"/>
    </location>
</feature>
<feature type="transmembrane region" description="Helical" evidence="3">
    <location>
        <begin position="179"/>
        <end position="197"/>
    </location>
</feature>
<comment type="subcellular location">
    <subcellularLocation>
        <location evidence="1">Membrane</location>
    </subcellularLocation>
</comment>
<keyword evidence="3" id="KW-0472">Membrane</keyword>
<feature type="transmembrane region" description="Helical" evidence="3">
    <location>
        <begin position="209"/>
        <end position="229"/>
    </location>
</feature>
<dbReference type="Proteomes" id="UP000316330">
    <property type="component" value="Unassembled WGS sequence"/>
</dbReference>
<evidence type="ECO:0000313" key="6">
    <source>
        <dbReference type="Proteomes" id="UP000316330"/>
    </source>
</evidence>
<dbReference type="EMBL" id="VNJJ01000004">
    <property type="protein sequence ID" value="TVY01448.1"/>
    <property type="molecule type" value="Genomic_DNA"/>
</dbReference>
<feature type="transmembrane region" description="Helical" evidence="3">
    <location>
        <begin position="277"/>
        <end position="299"/>
    </location>
</feature>
<keyword evidence="3" id="KW-0812">Transmembrane</keyword>
<reference evidence="5 6" key="1">
    <citation type="submission" date="2019-07" db="EMBL/GenBank/DDBJ databases">
        <authorList>
            <person name="Kim J."/>
        </authorList>
    </citation>
    <scope>NUCLEOTIDE SEQUENCE [LARGE SCALE GENOMIC DNA]</scope>
    <source>
        <strain evidence="5 6">G13</strain>
    </source>
</reference>
<keyword evidence="5" id="KW-0808">Transferase</keyword>
<feature type="transmembrane region" description="Helical" evidence="3">
    <location>
        <begin position="134"/>
        <end position="158"/>
    </location>
</feature>
<organism evidence="5 6">
    <name type="scientific">Cohnella terricola</name>
    <dbReference type="NCBI Taxonomy" id="1289167"/>
    <lineage>
        <taxon>Bacteria</taxon>
        <taxon>Bacillati</taxon>
        <taxon>Bacillota</taxon>
        <taxon>Bacilli</taxon>
        <taxon>Bacillales</taxon>
        <taxon>Paenibacillaceae</taxon>
        <taxon>Cohnella</taxon>
    </lineage>
</organism>
<dbReference type="GO" id="GO:0016747">
    <property type="term" value="F:acyltransferase activity, transferring groups other than amino-acyl groups"/>
    <property type="evidence" value="ECO:0007669"/>
    <property type="project" value="InterPro"/>
</dbReference>
<feature type="transmembrane region" description="Helical" evidence="3">
    <location>
        <begin position="45"/>
        <end position="71"/>
    </location>
</feature>
<dbReference type="PANTHER" id="PTHR36927:SF4">
    <property type="entry name" value="BLR5718 PROTEIN"/>
    <property type="match status" value="1"/>
</dbReference>
<name>A0A559JNM9_9BACL</name>
<dbReference type="Pfam" id="PF01757">
    <property type="entry name" value="Acyl_transf_3"/>
    <property type="match status" value="1"/>
</dbReference>
<keyword evidence="5" id="KW-0012">Acyltransferase</keyword>
<dbReference type="RefSeq" id="WP_144700780.1">
    <property type="nucleotide sequence ID" value="NZ_VNJJ01000004.1"/>
</dbReference>
<protein>
    <submittedName>
        <fullName evidence="5">Acyltransferase</fullName>
    </submittedName>
</protein>
<feature type="transmembrane region" description="Helical" evidence="3">
    <location>
        <begin position="92"/>
        <end position="114"/>
    </location>
</feature>
<comment type="caution">
    <text evidence="5">The sequence shown here is derived from an EMBL/GenBank/DDBJ whole genome shotgun (WGS) entry which is preliminary data.</text>
</comment>
<gene>
    <name evidence="5" type="ORF">FPZ45_09955</name>
</gene>
<dbReference type="InterPro" id="IPR002656">
    <property type="entry name" value="Acyl_transf_3_dom"/>
</dbReference>
<evidence type="ECO:0000256" key="3">
    <source>
        <dbReference type="SAM" id="Phobius"/>
    </source>
</evidence>